<accession>I1D4P9</accession>
<keyword evidence="4" id="KW-1185">Reference proteome</keyword>
<evidence type="ECO:0000313" key="3">
    <source>
        <dbReference type="EMBL" id="EIE99923.1"/>
    </source>
</evidence>
<reference evidence="4" key="2">
    <citation type="submission" date="2012-01" db="EMBL/GenBank/DDBJ databases">
        <title>Noncontiguous Finished sequence of chromosome of Saccharomonospora glauca K62.</title>
        <authorList>
            <consortium name="US DOE Joint Genome Institute"/>
            <person name="Lucas S."/>
            <person name="Han J."/>
            <person name="Lapidus A."/>
            <person name="Cheng J.-F."/>
            <person name="Goodwin L."/>
            <person name="Pitluck S."/>
            <person name="Peters L."/>
            <person name="Mikhailova N."/>
            <person name="Held B."/>
            <person name="Detter J.C."/>
            <person name="Han C."/>
            <person name="Tapia R."/>
            <person name="Land M."/>
            <person name="Hauser L."/>
            <person name="Kyrpides N."/>
            <person name="Ivanova N."/>
            <person name="Pagani I."/>
            <person name="Brambilla E.-M."/>
            <person name="Klenk H.-P."/>
            <person name="Woyke T."/>
        </authorList>
    </citation>
    <scope>NUCLEOTIDE SEQUENCE [LARGE SCALE GENOMIC DNA]</scope>
    <source>
        <strain evidence="4">K62</strain>
    </source>
</reference>
<dbReference type="Proteomes" id="UP000005087">
    <property type="component" value="Chromosome"/>
</dbReference>
<dbReference type="STRING" id="928724.SacglDRAFT_03057"/>
<sequence>MNISAVHIATGVGAVVSALVVVLGLIFDWETWVWLPLAAVLGPTTMIVLRSMLLDRDTAPTLPAQHSPTPAPPAPPQPVAKRATISQLPLPTREKDYRFLFSATVSWLHDPQVPAMGADLGALAKQNVIARAIERTRQYGPDEYALATVELNAVLSERITLANGHYVWASEVTLTLSDADAKRLERISELRKQQALWEHERAHEIGVRDYLGNEVLRDPGSAVTWWFARNLDKPDAITITVREIDNLRRLTRAAHETGEPAPATPLTLLSPEPPTPVEFNGGVDPARRLATAVDQLCKNTEPEVRTTLYRRLADLLRVHGFAEAAEALRSPGDTTESEEASTEHGTDEPGSAPVPS</sequence>
<feature type="compositionally biased region" description="Low complexity" evidence="1">
    <location>
        <begin position="259"/>
        <end position="270"/>
    </location>
</feature>
<dbReference type="eggNOG" id="ENOG5031D4Y">
    <property type="taxonomic scope" value="Bacteria"/>
</dbReference>
<dbReference type="HOGENOM" id="CLU_048736_0_0_11"/>
<name>I1D4P9_9PSEU</name>
<reference evidence="3 4" key="1">
    <citation type="submission" date="2011-09" db="EMBL/GenBank/DDBJ databases">
        <authorList>
            <consortium name="US DOE Joint Genome Institute (JGI-PGF)"/>
            <person name="Lucas S."/>
            <person name="Han J."/>
            <person name="Lapidus A."/>
            <person name="Cheng J.-F."/>
            <person name="Goodwin L."/>
            <person name="Pitluck S."/>
            <person name="Peters L."/>
            <person name="Land M.L."/>
            <person name="Hauser L."/>
            <person name="Brambilla E."/>
            <person name="Klenk H.-P."/>
            <person name="Woyke T.J."/>
        </authorList>
    </citation>
    <scope>NUCLEOTIDE SEQUENCE [LARGE SCALE GENOMIC DNA]</scope>
    <source>
        <strain evidence="3 4">K62</strain>
    </source>
</reference>
<gene>
    <name evidence="3" type="ORF">SacglDRAFT_03057</name>
</gene>
<evidence type="ECO:0000313" key="4">
    <source>
        <dbReference type="Proteomes" id="UP000005087"/>
    </source>
</evidence>
<protein>
    <submittedName>
        <fullName evidence="3">Uncharacterized protein</fullName>
    </submittedName>
</protein>
<feature type="transmembrane region" description="Helical" evidence="2">
    <location>
        <begin position="7"/>
        <end position="27"/>
    </location>
</feature>
<keyword evidence="2" id="KW-1133">Transmembrane helix</keyword>
<feature type="region of interest" description="Disordered" evidence="1">
    <location>
        <begin position="255"/>
        <end position="275"/>
    </location>
</feature>
<feature type="region of interest" description="Disordered" evidence="1">
    <location>
        <begin position="59"/>
        <end position="79"/>
    </location>
</feature>
<dbReference type="AlphaFoldDB" id="I1D4P9"/>
<evidence type="ECO:0000256" key="1">
    <source>
        <dbReference type="SAM" id="MobiDB-lite"/>
    </source>
</evidence>
<keyword evidence="2" id="KW-0812">Transmembrane</keyword>
<proteinExistence type="predicted"/>
<organism evidence="3 4">
    <name type="scientific">Saccharomonospora glauca K62</name>
    <dbReference type="NCBI Taxonomy" id="928724"/>
    <lineage>
        <taxon>Bacteria</taxon>
        <taxon>Bacillati</taxon>
        <taxon>Actinomycetota</taxon>
        <taxon>Actinomycetes</taxon>
        <taxon>Pseudonocardiales</taxon>
        <taxon>Pseudonocardiaceae</taxon>
        <taxon>Saccharomonospora</taxon>
    </lineage>
</organism>
<evidence type="ECO:0000256" key="2">
    <source>
        <dbReference type="SAM" id="Phobius"/>
    </source>
</evidence>
<feature type="transmembrane region" description="Helical" evidence="2">
    <location>
        <begin position="33"/>
        <end position="53"/>
    </location>
</feature>
<dbReference type="RefSeq" id="WP_005465621.1">
    <property type="nucleotide sequence ID" value="NZ_CM001484.1"/>
</dbReference>
<feature type="region of interest" description="Disordered" evidence="1">
    <location>
        <begin position="325"/>
        <end position="356"/>
    </location>
</feature>
<keyword evidence="2" id="KW-0472">Membrane</keyword>
<dbReference type="EMBL" id="CM001484">
    <property type="protein sequence ID" value="EIE99923.1"/>
    <property type="molecule type" value="Genomic_DNA"/>
</dbReference>
<dbReference type="OrthoDB" id="3422149at2"/>
<feature type="compositionally biased region" description="Pro residues" evidence="1">
    <location>
        <begin position="69"/>
        <end position="78"/>
    </location>
</feature>